<evidence type="ECO:0000256" key="1">
    <source>
        <dbReference type="SAM" id="Phobius"/>
    </source>
</evidence>
<keyword evidence="1" id="KW-0812">Transmembrane</keyword>
<dbReference type="Proteomes" id="UP000777935">
    <property type="component" value="Unassembled WGS sequence"/>
</dbReference>
<comment type="caution">
    <text evidence="2">The sequence shown here is derived from an EMBL/GenBank/DDBJ whole genome shotgun (WGS) entry which is preliminary data.</text>
</comment>
<feature type="transmembrane region" description="Helical" evidence="1">
    <location>
        <begin position="16"/>
        <end position="36"/>
    </location>
</feature>
<organism evidence="2 3">
    <name type="scientific">Parasulfitobacter algicola</name>
    <dbReference type="NCBI Taxonomy" id="2614809"/>
    <lineage>
        <taxon>Bacteria</taxon>
        <taxon>Pseudomonadati</taxon>
        <taxon>Pseudomonadota</taxon>
        <taxon>Alphaproteobacteria</taxon>
        <taxon>Rhodobacterales</taxon>
        <taxon>Roseobacteraceae</taxon>
        <taxon>Parasulfitobacter</taxon>
    </lineage>
</organism>
<gene>
    <name evidence="2" type="ORF">HRQ87_14115</name>
</gene>
<sequence length="120" mass="13521">MSEKIPAPATGTVPNIRFAISIAVIVLMLLAAYFYVSISGREPGGMMVGRDFINLYTAGELLAENKQHMLFSQQAYMEVLWAKYGSDYTIHGWSYPPTLFWLAEVFTIFPCFCGMHLAFH</sequence>
<keyword evidence="3" id="KW-1185">Reference proteome</keyword>
<evidence type="ECO:0000313" key="3">
    <source>
        <dbReference type="Proteomes" id="UP000777935"/>
    </source>
</evidence>
<accession>A0ABX2ISQ0</accession>
<dbReference type="RefSeq" id="WP_174139091.1">
    <property type="nucleotide sequence ID" value="NZ_JABUFE010000009.1"/>
</dbReference>
<protein>
    <submittedName>
        <fullName evidence="2">Uncharacterized protein</fullName>
    </submittedName>
</protein>
<name>A0ABX2ISQ0_9RHOB</name>
<proteinExistence type="predicted"/>
<keyword evidence="1" id="KW-0472">Membrane</keyword>
<keyword evidence="1" id="KW-1133">Transmembrane helix</keyword>
<evidence type="ECO:0000313" key="2">
    <source>
        <dbReference type="EMBL" id="NSX55938.1"/>
    </source>
</evidence>
<reference evidence="2 3" key="1">
    <citation type="submission" date="2020-06" db="EMBL/GenBank/DDBJ databases">
        <title>Sulfitobacter algicola sp. nov., isolated from green algae.</title>
        <authorList>
            <person name="Wang C."/>
        </authorList>
    </citation>
    <scope>NUCLEOTIDE SEQUENCE [LARGE SCALE GENOMIC DNA]</scope>
    <source>
        <strain evidence="2 3">1151</strain>
    </source>
</reference>
<feature type="transmembrane region" description="Helical" evidence="1">
    <location>
        <begin position="99"/>
        <end position="119"/>
    </location>
</feature>
<dbReference type="EMBL" id="JABUFE010000009">
    <property type="protein sequence ID" value="NSX55938.1"/>
    <property type="molecule type" value="Genomic_DNA"/>
</dbReference>